<sequence length="301" mass="32653">MSGVAGPPVVIDVDHSVGPLPGEIRLPLAHAWQERIRFGCGLGTLRSFRDALAKGMPAPADHGTVFLGSGDFHHLSWPLIERCIAGHGLSAAQPLRVVVLDNHPDNMRFPFGVHCGSWVRRVALLAQVAHVHVVGITSGDIGAGHAWENYFAPLRAGRLTYWSCGVDTRWARWAGVADGFRGFPDADALAWELVRLLARERGPTYFSIDKDVFSPTVVRTNWDQGTLETRHASAVIAALRGCLVGSDVTGDVSAYRYATAWKRWLSAGDGQQTGAVHANLPAWQAAQAAFNVWLLDLLEAD</sequence>
<dbReference type="InterPro" id="IPR023696">
    <property type="entry name" value="Ureohydrolase_dom_sf"/>
</dbReference>
<dbReference type="SUPFAM" id="SSF52768">
    <property type="entry name" value="Arginase/deacetylase"/>
    <property type="match status" value="1"/>
</dbReference>
<evidence type="ECO:0008006" key="3">
    <source>
        <dbReference type="Google" id="ProtNLM"/>
    </source>
</evidence>
<organism evidence="1 2">
    <name type="scientific">Paracidovorax wautersii</name>
    <dbReference type="NCBI Taxonomy" id="1177982"/>
    <lineage>
        <taxon>Bacteria</taxon>
        <taxon>Pseudomonadati</taxon>
        <taxon>Pseudomonadota</taxon>
        <taxon>Betaproteobacteria</taxon>
        <taxon>Burkholderiales</taxon>
        <taxon>Comamonadaceae</taxon>
        <taxon>Paracidovorax</taxon>
    </lineage>
</organism>
<dbReference type="Proteomes" id="UP001267710">
    <property type="component" value="Unassembled WGS sequence"/>
</dbReference>
<comment type="caution">
    <text evidence="1">The sequence shown here is derived from an EMBL/GenBank/DDBJ whole genome shotgun (WGS) entry which is preliminary data.</text>
</comment>
<protein>
    <recommendedName>
        <fullName evidence="3">Arginase family protein</fullName>
    </recommendedName>
</protein>
<name>A0ABU1IAF5_9BURK</name>
<dbReference type="Gene3D" id="3.40.800.10">
    <property type="entry name" value="Ureohydrolase domain"/>
    <property type="match status" value="1"/>
</dbReference>
<accession>A0ABU1IAF5</accession>
<dbReference type="RefSeq" id="WP_309828212.1">
    <property type="nucleotide sequence ID" value="NZ_JAVIZX010000001.1"/>
</dbReference>
<dbReference type="EMBL" id="JAVIZX010000001">
    <property type="protein sequence ID" value="MDR6214181.1"/>
    <property type="molecule type" value="Genomic_DNA"/>
</dbReference>
<keyword evidence="2" id="KW-1185">Reference proteome</keyword>
<evidence type="ECO:0000313" key="1">
    <source>
        <dbReference type="EMBL" id="MDR6214181.1"/>
    </source>
</evidence>
<gene>
    <name evidence="1" type="ORF">QE399_001870</name>
</gene>
<evidence type="ECO:0000313" key="2">
    <source>
        <dbReference type="Proteomes" id="UP001267710"/>
    </source>
</evidence>
<proteinExistence type="predicted"/>
<reference evidence="1 2" key="1">
    <citation type="submission" date="2023-08" db="EMBL/GenBank/DDBJ databases">
        <title>Functional and genomic diversity of the sorghum phyllosphere microbiome.</title>
        <authorList>
            <person name="Shade A."/>
        </authorList>
    </citation>
    <scope>NUCLEOTIDE SEQUENCE [LARGE SCALE GENOMIC DNA]</scope>
    <source>
        <strain evidence="1 2">SORGH_AS_0335</strain>
    </source>
</reference>